<dbReference type="SUPFAM" id="SSF47986">
    <property type="entry name" value="DEATH domain"/>
    <property type="match status" value="1"/>
</dbReference>
<dbReference type="EnsemblMetazoa" id="CapteT216724">
    <property type="protein sequence ID" value="CapteP216724"/>
    <property type="gene ID" value="CapteG216724"/>
</dbReference>
<dbReference type="CDD" id="cd01671">
    <property type="entry name" value="CARD"/>
    <property type="match status" value="1"/>
</dbReference>
<dbReference type="InterPro" id="IPR011029">
    <property type="entry name" value="DEATH-like_dom_sf"/>
</dbReference>
<dbReference type="EMBL" id="AMQN01027646">
    <property type="status" value="NOT_ANNOTATED_CDS"/>
    <property type="molecule type" value="Genomic_DNA"/>
</dbReference>
<reference evidence="3 5" key="2">
    <citation type="journal article" date="2013" name="Nature">
        <title>Insights into bilaterian evolution from three spiralian genomes.</title>
        <authorList>
            <person name="Simakov O."/>
            <person name="Marletaz F."/>
            <person name="Cho S.J."/>
            <person name="Edsinger-Gonzales E."/>
            <person name="Havlak P."/>
            <person name="Hellsten U."/>
            <person name="Kuo D.H."/>
            <person name="Larsson T."/>
            <person name="Lv J."/>
            <person name="Arendt D."/>
            <person name="Savage R."/>
            <person name="Osoegawa K."/>
            <person name="de Jong P."/>
            <person name="Grimwood J."/>
            <person name="Chapman J.A."/>
            <person name="Shapiro H."/>
            <person name="Aerts A."/>
            <person name="Otillar R.P."/>
            <person name="Terry A.Y."/>
            <person name="Boore J.L."/>
            <person name="Grigoriev I.V."/>
            <person name="Lindberg D.R."/>
            <person name="Seaver E.C."/>
            <person name="Weisblat D.A."/>
            <person name="Putnam N.H."/>
            <person name="Rokhsar D.S."/>
        </authorList>
    </citation>
    <scope>NUCLEOTIDE SEQUENCE</scope>
    <source>
        <strain evidence="3 5">I ESC-2004</strain>
    </source>
</reference>
<dbReference type="EMBL" id="AMQN01027645">
    <property type="status" value="NOT_ANNOTATED_CDS"/>
    <property type="molecule type" value="Genomic_DNA"/>
</dbReference>
<protein>
    <recommendedName>
        <fullName evidence="2">CARD domain-containing protein</fullName>
    </recommendedName>
</protein>
<reference evidence="5" key="1">
    <citation type="submission" date="2012-12" db="EMBL/GenBank/DDBJ databases">
        <authorList>
            <person name="Hellsten U."/>
            <person name="Grimwood J."/>
            <person name="Chapman J.A."/>
            <person name="Shapiro H."/>
            <person name="Aerts A."/>
            <person name="Otillar R.P."/>
            <person name="Terry A.Y."/>
            <person name="Boore J.L."/>
            <person name="Simakov O."/>
            <person name="Marletaz F."/>
            <person name="Cho S.-J."/>
            <person name="Edsinger-Gonzales E."/>
            <person name="Havlak P."/>
            <person name="Kuo D.-H."/>
            <person name="Larsson T."/>
            <person name="Lv J."/>
            <person name="Arendt D."/>
            <person name="Savage R."/>
            <person name="Osoegawa K."/>
            <person name="de Jong P."/>
            <person name="Lindberg D.R."/>
            <person name="Seaver E.C."/>
            <person name="Weisblat D.A."/>
            <person name="Putnam N.H."/>
            <person name="Grigoriev I.V."/>
            <person name="Rokhsar D.S."/>
        </authorList>
    </citation>
    <scope>NUCLEOTIDE SEQUENCE</scope>
    <source>
        <strain evidence="5">I ESC-2004</strain>
    </source>
</reference>
<dbReference type="Pfam" id="PF00619">
    <property type="entry name" value="CARD"/>
    <property type="match status" value="1"/>
</dbReference>
<evidence type="ECO:0000313" key="4">
    <source>
        <dbReference type="EnsemblMetazoa" id="CapteP216724"/>
    </source>
</evidence>
<dbReference type="PROSITE" id="PS50209">
    <property type="entry name" value="CARD"/>
    <property type="match status" value="1"/>
</dbReference>
<reference evidence="4" key="3">
    <citation type="submission" date="2015-06" db="UniProtKB">
        <authorList>
            <consortium name="EnsemblMetazoa"/>
        </authorList>
    </citation>
    <scope>IDENTIFICATION</scope>
</reference>
<dbReference type="Gene3D" id="1.10.533.10">
    <property type="entry name" value="Death Domain, Fas"/>
    <property type="match status" value="1"/>
</dbReference>
<evidence type="ECO:0000256" key="1">
    <source>
        <dbReference type="SAM" id="MobiDB-lite"/>
    </source>
</evidence>
<gene>
    <name evidence="3" type="ORF">CAPTEDRAFT_216724</name>
</gene>
<name>R7U108_CAPTE</name>
<dbReference type="EMBL" id="KB308606">
    <property type="protein sequence ID" value="ELT97311.1"/>
    <property type="molecule type" value="Genomic_DNA"/>
</dbReference>
<feature type="domain" description="CARD" evidence="2">
    <location>
        <begin position="112"/>
        <end position="192"/>
    </location>
</feature>
<dbReference type="OrthoDB" id="10004338at2759"/>
<proteinExistence type="predicted"/>
<accession>R7U108</accession>
<evidence type="ECO:0000259" key="2">
    <source>
        <dbReference type="PROSITE" id="PS50209"/>
    </source>
</evidence>
<organism evidence="3">
    <name type="scientific">Capitella teleta</name>
    <name type="common">Polychaete worm</name>
    <dbReference type="NCBI Taxonomy" id="283909"/>
    <lineage>
        <taxon>Eukaryota</taxon>
        <taxon>Metazoa</taxon>
        <taxon>Spiralia</taxon>
        <taxon>Lophotrochozoa</taxon>
        <taxon>Annelida</taxon>
        <taxon>Polychaeta</taxon>
        <taxon>Sedentaria</taxon>
        <taxon>Scolecida</taxon>
        <taxon>Capitellidae</taxon>
        <taxon>Capitella</taxon>
    </lineage>
</organism>
<dbReference type="HOGENOM" id="CLU_094342_0_0_1"/>
<evidence type="ECO:0000313" key="5">
    <source>
        <dbReference type="Proteomes" id="UP000014760"/>
    </source>
</evidence>
<dbReference type="Proteomes" id="UP000014760">
    <property type="component" value="Unassembled WGS sequence"/>
</dbReference>
<evidence type="ECO:0000313" key="3">
    <source>
        <dbReference type="EMBL" id="ELT97311.1"/>
    </source>
</evidence>
<dbReference type="InterPro" id="IPR001315">
    <property type="entry name" value="CARD"/>
</dbReference>
<keyword evidence="5" id="KW-1185">Reference proteome</keyword>
<feature type="region of interest" description="Disordered" evidence="1">
    <location>
        <begin position="42"/>
        <end position="100"/>
    </location>
</feature>
<feature type="compositionally biased region" description="Polar residues" evidence="1">
    <location>
        <begin position="57"/>
        <end position="99"/>
    </location>
</feature>
<dbReference type="GO" id="GO:0042981">
    <property type="term" value="P:regulation of apoptotic process"/>
    <property type="evidence" value="ECO:0007669"/>
    <property type="project" value="InterPro"/>
</dbReference>
<sequence>MEQKRTSKGCCGRLMDRMRCKQLPQHTACSQATSVTETDILMAGPSETDMLMAGPSETDNQPSGPSETEKQPSGPSETENQTSGPSETEKQPSGPSKQKTMILRSQGKMVLLSEQRKQILIDKRDDLAETIKMQAKLWSLMRSHNIVNKQDEDLIKLNGTPYEQVCVLLDHLAKRTDRDYEAFCECLEADDQPHVVSEILCHRVPSSSNEDVCQQLRSLYCRFEDIATGPEWAPEFALDSAKFYISLHLQKGETATT</sequence>
<dbReference type="AlphaFoldDB" id="R7U108"/>